<sequence length="51" mass="6158">MFEEMLWRGRWVLNIRESFITQHLAEMSEGGYVLPNWTMVDSRKRVEDITV</sequence>
<protein>
    <submittedName>
        <fullName evidence="1">Uncharacterized protein</fullName>
    </submittedName>
</protein>
<feature type="non-terminal residue" evidence="1">
    <location>
        <position position="51"/>
    </location>
</feature>
<organism evidence="1">
    <name type="scientific">marine sediment metagenome</name>
    <dbReference type="NCBI Taxonomy" id="412755"/>
    <lineage>
        <taxon>unclassified sequences</taxon>
        <taxon>metagenomes</taxon>
        <taxon>ecological metagenomes</taxon>
    </lineage>
</organism>
<comment type="caution">
    <text evidence="1">The sequence shown here is derived from an EMBL/GenBank/DDBJ whole genome shotgun (WGS) entry which is preliminary data.</text>
</comment>
<dbReference type="EMBL" id="BARU01034092">
    <property type="protein sequence ID" value="GAH61892.1"/>
    <property type="molecule type" value="Genomic_DNA"/>
</dbReference>
<reference evidence="1" key="1">
    <citation type="journal article" date="2014" name="Front. Microbiol.">
        <title>High frequency of phylogenetically diverse reductive dehalogenase-homologous genes in deep subseafloor sedimentary metagenomes.</title>
        <authorList>
            <person name="Kawai M."/>
            <person name="Futagami T."/>
            <person name="Toyoda A."/>
            <person name="Takaki Y."/>
            <person name="Nishi S."/>
            <person name="Hori S."/>
            <person name="Arai W."/>
            <person name="Tsubouchi T."/>
            <person name="Morono Y."/>
            <person name="Uchiyama I."/>
            <person name="Ito T."/>
            <person name="Fujiyama A."/>
            <person name="Inagaki F."/>
            <person name="Takami H."/>
        </authorList>
    </citation>
    <scope>NUCLEOTIDE SEQUENCE</scope>
    <source>
        <strain evidence="1">Expedition CK06-06</strain>
    </source>
</reference>
<accession>X1GXI8</accession>
<evidence type="ECO:0000313" key="1">
    <source>
        <dbReference type="EMBL" id="GAH61892.1"/>
    </source>
</evidence>
<proteinExistence type="predicted"/>
<dbReference type="AlphaFoldDB" id="X1GXI8"/>
<name>X1GXI8_9ZZZZ</name>
<gene>
    <name evidence="1" type="ORF">S03H2_53554</name>
</gene>